<evidence type="ECO:0000256" key="4">
    <source>
        <dbReference type="ARBA" id="ARBA00023015"/>
    </source>
</evidence>
<name>A0AA38R2H5_9PEZI</name>
<proteinExistence type="predicted"/>
<dbReference type="InterPro" id="IPR036236">
    <property type="entry name" value="Znf_C2H2_sf"/>
</dbReference>
<keyword evidence="3" id="KW-0862">Zinc</keyword>
<dbReference type="CDD" id="cd12148">
    <property type="entry name" value="fungal_TF_MHR"/>
    <property type="match status" value="1"/>
</dbReference>
<gene>
    <name evidence="11" type="ORF">NKR23_g12060</name>
</gene>
<evidence type="ECO:0000313" key="11">
    <source>
        <dbReference type="EMBL" id="KAJ9130732.1"/>
    </source>
</evidence>
<dbReference type="PANTHER" id="PTHR47660">
    <property type="entry name" value="TRANSCRIPTION FACTOR WITH C2H2 AND ZN(2)-CYS(6) DNA BINDING DOMAIN (EUROFUNG)-RELATED-RELATED"/>
    <property type="match status" value="1"/>
</dbReference>
<feature type="domain" description="Zn(2)-C6 fungal-type" evidence="9">
    <location>
        <begin position="91"/>
        <end position="120"/>
    </location>
</feature>
<feature type="domain" description="C2H2-type" evidence="10">
    <location>
        <begin position="19"/>
        <end position="46"/>
    </location>
</feature>
<keyword evidence="6" id="KW-0539">Nucleus</keyword>
<keyword evidence="4" id="KW-0805">Transcription regulation</keyword>
<dbReference type="PROSITE" id="PS50157">
    <property type="entry name" value="ZINC_FINGER_C2H2_2"/>
    <property type="match status" value="2"/>
</dbReference>
<dbReference type="InterPro" id="IPR001138">
    <property type="entry name" value="Zn2Cys6_DnaBD"/>
</dbReference>
<evidence type="ECO:0000256" key="1">
    <source>
        <dbReference type="ARBA" id="ARBA00022723"/>
    </source>
</evidence>
<dbReference type="GO" id="GO:0006351">
    <property type="term" value="P:DNA-templated transcription"/>
    <property type="evidence" value="ECO:0007669"/>
    <property type="project" value="InterPro"/>
</dbReference>
<evidence type="ECO:0000259" key="10">
    <source>
        <dbReference type="PROSITE" id="PS50157"/>
    </source>
</evidence>
<dbReference type="Pfam" id="PF00096">
    <property type="entry name" value="zf-C2H2"/>
    <property type="match status" value="2"/>
</dbReference>
<dbReference type="SUPFAM" id="SSF57667">
    <property type="entry name" value="beta-beta-alpha zinc fingers"/>
    <property type="match status" value="1"/>
</dbReference>
<dbReference type="GO" id="GO:0000981">
    <property type="term" value="F:DNA-binding transcription factor activity, RNA polymerase II-specific"/>
    <property type="evidence" value="ECO:0007669"/>
    <property type="project" value="InterPro"/>
</dbReference>
<dbReference type="PROSITE" id="PS00028">
    <property type="entry name" value="ZINC_FINGER_C2H2_1"/>
    <property type="match status" value="2"/>
</dbReference>
<keyword evidence="1" id="KW-0479">Metal-binding</keyword>
<dbReference type="Gene3D" id="4.10.240.10">
    <property type="entry name" value="Zn(2)-C6 fungal-type DNA-binding domain"/>
    <property type="match status" value="1"/>
</dbReference>
<dbReference type="SMART" id="SM00066">
    <property type="entry name" value="GAL4"/>
    <property type="match status" value="1"/>
</dbReference>
<evidence type="ECO:0000256" key="3">
    <source>
        <dbReference type="ARBA" id="ARBA00022833"/>
    </source>
</evidence>
<dbReference type="GO" id="GO:0008270">
    <property type="term" value="F:zinc ion binding"/>
    <property type="evidence" value="ECO:0007669"/>
    <property type="project" value="UniProtKB-KW"/>
</dbReference>
<feature type="compositionally biased region" description="Low complexity" evidence="8">
    <location>
        <begin position="130"/>
        <end position="139"/>
    </location>
</feature>
<dbReference type="SUPFAM" id="SSF57701">
    <property type="entry name" value="Zn2/Cys6 DNA-binding domain"/>
    <property type="match status" value="1"/>
</dbReference>
<evidence type="ECO:0000256" key="8">
    <source>
        <dbReference type="SAM" id="MobiDB-lite"/>
    </source>
</evidence>
<evidence type="ECO:0000313" key="12">
    <source>
        <dbReference type="Proteomes" id="UP001174694"/>
    </source>
</evidence>
<dbReference type="EMBL" id="JANBVO010000080">
    <property type="protein sequence ID" value="KAJ9130732.1"/>
    <property type="molecule type" value="Genomic_DNA"/>
</dbReference>
<dbReference type="FunFam" id="3.30.160.60:FF:002343">
    <property type="entry name" value="Zinc finger protein 33A"/>
    <property type="match status" value="1"/>
</dbReference>
<dbReference type="Pfam" id="PF00172">
    <property type="entry name" value="Zn_clus"/>
    <property type="match status" value="1"/>
</dbReference>
<reference evidence="11" key="1">
    <citation type="submission" date="2022-07" db="EMBL/GenBank/DDBJ databases">
        <title>Fungi with potential for degradation of polypropylene.</title>
        <authorList>
            <person name="Gostincar C."/>
        </authorList>
    </citation>
    <scope>NUCLEOTIDE SEQUENCE</scope>
    <source>
        <strain evidence="11">EXF-13308</strain>
    </source>
</reference>
<keyword evidence="2 7" id="KW-0863">Zinc-finger</keyword>
<dbReference type="CDD" id="cd00067">
    <property type="entry name" value="GAL4"/>
    <property type="match status" value="1"/>
</dbReference>
<feature type="region of interest" description="Disordered" evidence="8">
    <location>
        <begin position="129"/>
        <end position="153"/>
    </location>
</feature>
<evidence type="ECO:0000256" key="6">
    <source>
        <dbReference type="ARBA" id="ARBA00023242"/>
    </source>
</evidence>
<accession>A0AA38R2H5</accession>
<organism evidence="11 12">
    <name type="scientific">Pleurostoma richardsiae</name>
    <dbReference type="NCBI Taxonomy" id="41990"/>
    <lineage>
        <taxon>Eukaryota</taxon>
        <taxon>Fungi</taxon>
        <taxon>Dikarya</taxon>
        <taxon>Ascomycota</taxon>
        <taxon>Pezizomycotina</taxon>
        <taxon>Sordariomycetes</taxon>
        <taxon>Sordariomycetidae</taxon>
        <taxon>Calosphaeriales</taxon>
        <taxon>Pleurostomataceae</taxon>
        <taxon>Pleurostoma</taxon>
    </lineage>
</organism>
<keyword evidence="5" id="KW-0804">Transcription</keyword>
<evidence type="ECO:0000256" key="5">
    <source>
        <dbReference type="ARBA" id="ARBA00023163"/>
    </source>
</evidence>
<evidence type="ECO:0000259" key="9">
    <source>
        <dbReference type="PROSITE" id="PS50048"/>
    </source>
</evidence>
<dbReference type="Pfam" id="PF04082">
    <property type="entry name" value="Fungal_trans"/>
    <property type="match status" value="1"/>
</dbReference>
<dbReference type="InterPro" id="IPR036864">
    <property type="entry name" value="Zn2-C6_fun-type_DNA-bd_sf"/>
</dbReference>
<dbReference type="Proteomes" id="UP001174694">
    <property type="component" value="Unassembled WGS sequence"/>
</dbReference>
<dbReference type="SMART" id="SM00355">
    <property type="entry name" value="ZnF_C2H2"/>
    <property type="match status" value="2"/>
</dbReference>
<comment type="caution">
    <text evidence="11">The sequence shown here is derived from an EMBL/GenBank/DDBJ whole genome shotgun (WGS) entry which is preliminary data.</text>
</comment>
<dbReference type="PROSITE" id="PS50048">
    <property type="entry name" value="ZN2_CY6_FUNGAL_2"/>
    <property type="match status" value="1"/>
</dbReference>
<dbReference type="AlphaFoldDB" id="A0AA38R2H5"/>
<dbReference type="GO" id="GO:0003677">
    <property type="term" value="F:DNA binding"/>
    <property type="evidence" value="ECO:0007669"/>
    <property type="project" value="InterPro"/>
</dbReference>
<dbReference type="Gene3D" id="3.30.160.60">
    <property type="entry name" value="Classic Zinc Finger"/>
    <property type="match status" value="2"/>
</dbReference>
<dbReference type="PROSITE" id="PS00463">
    <property type="entry name" value="ZN2_CY6_FUNGAL_1"/>
    <property type="match status" value="1"/>
</dbReference>
<evidence type="ECO:0000256" key="7">
    <source>
        <dbReference type="PROSITE-ProRule" id="PRU00042"/>
    </source>
</evidence>
<keyword evidence="12" id="KW-1185">Reference proteome</keyword>
<dbReference type="InterPro" id="IPR013087">
    <property type="entry name" value="Znf_C2H2_type"/>
</dbReference>
<dbReference type="InterPro" id="IPR007219">
    <property type="entry name" value="XnlR_reg_dom"/>
</dbReference>
<sequence>MTDRPSQKQQLKGSGQNLFQCSACKRTYTRVDHLARHVRSHLHERPFQCPTCNKAFGRLDLLKRHAACHQGDRDGKTNKSSHNQGPRVSQACRSCATAKLKCDDEKPCGRCQQRGITCEYAIEGHDRARSAASDRSQSDPVSPPGQPESNITVALDSSDATTKLSVLETMIQSQSSPAPEVPNEQMPNFQEYDMSGFLKGVMTPTVPNFPATWMEVDNFGPRGLLDFTSDWIDFNDADFGFLDQVTFVVKTFPTPELLDDLIECFFSNHRQQTDSFIHMPTFNPNQQQPELVAGMAAFGATMTDVRSLHKLGFAMQEAVRTTVPGRCEEANATTRELWLLQAFMCEIQIGMWSGIKRKMEIAESHTQIPHTMLRRAGRFHRLKRPTPEPVPQDTGNVLHRKWLEWAEQESLCRLVFHAFIFDAQVSMAMLTNPIISYSELSIPLPESRELWMAEDADQWKALFLSRPRSHSPQLNLLDFLQQPTELPENHDVHLSSLIILYGLWGMIWQHLQLASTLKRPGHTSPCVALRHQELLQTLHHFRINLHGCQSPPRPDTALLLELLHMHLHMHIGEMQLFAGKGDIEDARRVLPSLQQWVDSSESRQAIWHAGQVLRAANDFPPKQLCRFYAIAVYHAGLTLWVYGVISQCRVVRDKSFSQNPGAHAVCLDGPECPATQRFITLGKGIPGVGFRQGTDPAIGLVPLSDHEAVMDVVVDTLKNNFPTPLDTDEAPPLVQNLIQLLRDLGKAAGGIGT</sequence>
<feature type="domain" description="C2H2-type" evidence="10">
    <location>
        <begin position="47"/>
        <end position="74"/>
    </location>
</feature>
<evidence type="ECO:0000256" key="2">
    <source>
        <dbReference type="ARBA" id="ARBA00022771"/>
    </source>
</evidence>
<dbReference type="PANTHER" id="PTHR47660:SF2">
    <property type="entry name" value="TRANSCRIPTION FACTOR WITH C2H2 AND ZN(2)-CYS(6) DNA BINDING DOMAIN (EUROFUNG)"/>
    <property type="match status" value="1"/>
</dbReference>
<protein>
    <submittedName>
        <fullName evidence="11">C6 zinc finger domain containing protein</fullName>
    </submittedName>
</protein>